<name>A0A8X6GVC1_TRICU</name>
<dbReference type="Proteomes" id="UP000887116">
    <property type="component" value="Unassembled WGS sequence"/>
</dbReference>
<feature type="compositionally biased region" description="Basic and acidic residues" evidence="1">
    <location>
        <begin position="276"/>
        <end position="288"/>
    </location>
</feature>
<accession>A0A8X6GVC1</accession>
<feature type="compositionally biased region" description="Low complexity" evidence="1">
    <location>
        <begin position="320"/>
        <end position="331"/>
    </location>
</feature>
<feature type="region of interest" description="Disordered" evidence="1">
    <location>
        <begin position="419"/>
        <end position="440"/>
    </location>
</feature>
<feature type="compositionally biased region" description="Basic and acidic residues" evidence="1">
    <location>
        <begin position="420"/>
        <end position="440"/>
    </location>
</feature>
<dbReference type="OrthoDB" id="6430124at2759"/>
<gene>
    <name evidence="2" type="primary">NCL1_32645</name>
    <name evidence="2" type="ORF">TNCT_669601</name>
</gene>
<feature type="region of interest" description="Disordered" evidence="1">
    <location>
        <begin position="199"/>
        <end position="261"/>
    </location>
</feature>
<feature type="region of interest" description="Disordered" evidence="1">
    <location>
        <begin position="271"/>
        <end position="290"/>
    </location>
</feature>
<organism evidence="2 3">
    <name type="scientific">Trichonephila clavata</name>
    <name type="common">Joro spider</name>
    <name type="synonym">Nephila clavata</name>
    <dbReference type="NCBI Taxonomy" id="2740835"/>
    <lineage>
        <taxon>Eukaryota</taxon>
        <taxon>Metazoa</taxon>
        <taxon>Ecdysozoa</taxon>
        <taxon>Arthropoda</taxon>
        <taxon>Chelicerata</taxon>
        <taxon>Arachnida</taxon>
        <taxon>Araneae</taxon>
        <taxon>Araneomorphae</taxon>
        <taxon>Entelegynae</taxon>
        <taxon>Araneoidea</taxon>
        <taxon>Nephilidae</taxon>
        <taxon>Trichonephila</taxon>
    </lineage>
</organism>
<comment type="caution">
    <text evidence="2">The sequence shown here is derived from an EMBL/GenBank/DDBJ whole genome shotgun (WGS) entry which is preliminary data.</text>
</comment>
<protein>
    <submittedName>
        <fullName evidence="2">Uncharacterized protein</fullName>
    </submittedName>
</protein>
<feature type="compositionally biased region" description="Low complexity" evidence="1">
    <location>
        <begin position="384"/>
        <end position="397"/>
    </location>
</feature>
<keyword evidence="3" id="KW-1185">Reference proteome</keyword>
<feature type="region of interest" description="Disordered" evidence="1">
    <location>
        <begin position="597"/>
        <end position="629"/>
    </location>
</feature>
<sequence>FSGTDPVITSSESVVTQYVTIEAPPSIPSTSETIIESTPVEETILGVSTASGGDITSSFSDDMKGVEIIGSLVQEKETSSHIDISSSFTPSEDSDKMPVSTPILNRNHWCGKKTSLAPSDTLILITGTDGFVTKLAEIDTIDLSPIYIPSSKEPSPSPSSEIKPATVIELSDLLGGNTALGGDIGLAIQDIVSRITGKKNKTETDDASGDLTTTDMTTEDQKLTETTPGTITLTDGTTETDSTESTTESSTEKDLNKDSRMDSKEIDYPIFVLPSHSEKDEKSSKSEDLAPVYVAPDISGTTFLSTATTSDEKSTDESTKSSTKSTTHSVSTSVITGARTVFIVPTKSSAERDSTKDIYSVVSETSTKDRTPRIEISRDTDIDSSMSTSEKSSTAETPNLKPSIGTSVVSGIRTIFFEPDSDKTTHSSETKHASRPEEPVTGRANVEVEKPKTFTTITKDGKTVVSRTTSGATTIFFPGQIPKFTAPVISTRYITSVESITRTLALTTTRTYYTRDSTLTVPSVYTTTIPPRTFVSTIIGSRTILGILPEPTETIQIHKTLKPSEHTTTVTTTTLIFNSIPSTVVRTLVLPTGVPTKTVGSETSVSSSPDGNVFNAGTEKPAKRPEVGDSTVVNDENLLRASERSDIIKPVQKSRDETYLRAAGPRLYESRSDVILDQDVHRPPIVITEKPKPEEDPFLNGRNGVCDPKCQPYKKEMCKETKGLWTCQCRPGHARRDSHEICKEIQTFVMLLKVVKMGNETVNFTSPLSDSDSHEYKDSSGM</sequence>
<proteinExistence type="predicted"/>
<evidence type="ECO:0000313" key="2">
    <source>
        <dbReference type="EMBL" id="GFR09725.1"/>
    </source>
</evidence>
<feature type="compositionally biased region" description="Basic and acidic residues" evidence="1">
    <location>
        <begin position="310"/>
        <end position="319"/>
    </location>
</feature>
<feature type="compositionally biased region" description="Basic and acidic residues" evidence="1">
    <location>
        <begin position="366"/>
        <end position="381"/>
    </location>
</feature>
<evidence type="ECO:0000256" key="1">
    <source>
        <dbReference type="SAM" id="MobiDB-lite"/>
    </source>
</evidence>
<reference evidence="2" key="1">
    <citation type="submission" date="2020-07" db="EMBL/GenBank/DDBJ databases">
        <title>Multicomponent nature underlies the extraordinary mechanical properties of spider dragline silk.</title>
        <authorList>
            <person name="Kono N."/>
            <person name="Nakamura H."/>
            <person name="Mori M."/>
            <person name="Yoshida Y."/>
            <person name="Ohtoshi R."/>
            <person name="Malay A.D."/>
            <person name="Moran D.A.P."/>
            <person name="Tomita M."/>
            <person name="Numata K."/>
            <person name="Arakawa K."/>
        </authorList>
    </citation>
    <scope>NUCLEOTIDE SEQUENCE</scope>
</reference>
<feature type="region of interest" description="Disordered" evidence="1">
    <location>
        <begin position="305"/>
        <end position="331"/>
    </location>
</feature>
<feature type="compositionally biased region" description="Low complexity" evidence="1">
    <location>
        <begin position="224"/>
        <end position="249"/>
    </location>
</feature>
<evidence type="ECO:0000313" key="3">
    <source>
        <dbReference type="Proteomes" id="UP000887116"/>
    </source>
</evidence>
<dbReference type="AlphaFoldDB" id="A0A8X6GVC1"/>
<feature type="region of interest" description="Disordered" evidence="1">
    <location>
        <begin position="363"/>
        <end position="405"/>
    </location>
</feature>
<feature type="compositionally biased region" description="Basic and acidic residues" evidence="1">
    <location>
        <begin position="250"/>
        <end position="261"/>
    </location>
</feature>
<feature type="non-terminal residue" evidence="2">
    <location>
        <position position="1"/>
    </location>
</feature>
<feature type="compositionally biased region" description="Polar residues" evidence="1">
    <location>
        <begin position="598"/>
        <end position="610"/>
    </location>
</feature>
<dbReference type="EMBL" id="BMAO01016577">
    <property type="protein sequence ID" value="GFR09725.1"/>
    <property type="molecule type" value="Genomic_DNA"/>
</dbReference>